<accession>A0ABV5ZBC6</accession>
<proteinExistence type="predicted"/>
<dbReference type="EMBL" id="JBHLZN010000002">
    <property type="protein sequence ID" value="MFB9886563.1"/>
    <property type="molecule type" value="Genomic_DNA"/>
</dbReference>
<dbReference type="Proteomes" id="UP001589628">
    <property type="component" value="Unassembled WGS sequence"/>
</dbReference>
<organism evidence="1 2">
    <name type="scientific">Balneatrix alpica</name>
    <dbReference type="NCBI Taxonomy" id="75684"/>
    <lineage>
        <taxon>Bacteria</taxon>
        <taxon>Pseudomonadati</taxon>
        <taxon>Pseudomonadota</taxon>
        <taxon>Gammaproteobacteria</taxon>
        <taxon>Oceanospirillales</taxon>
        <taxon>Balneatrichaceae</taxon>
        <taxon>Balneatrix</taxon>
    </lineage>
</organism>
<reference evidence="1 2" key="1">
    <citation type="submission" date="2024-09" db="EMBL/GenBank/DDBJ databases">
        <authorList>
            <person name="Sun Q."/>
            <person name="Mori K."/>
        </authorList>
    </citation>
    <scope>NUCLEOTIDE SEQUENCE [LARGE SCALE GENOMIC DNA]</scope>
    <source>
        <strain evidence="1 2">ATCC 51285</strain>
    </source>
</reference>
<keyword evidence="2" id="KW-1185">Reference proteome</keyword>
<evidence type="ECO:0000313" key="1">
    <source>
        <dbReference type="EMBL" id="MFB9886563.1"/>
    </source>
</evidence>
<gene>
    <name evidence="1" type="ORF">ACFFLH_09085</name>
</gene>
<evidence type="ECO:0000313" key="2">
    <source>
        <dbReference type="Proteomes" id="UP001589628"/>
    </source>
</evidence>
<protein>
    <submittedName>
        <fullName evidence="1">Uncharacterized protein</fullName>
    </submittedName>
</protein>
<comment type="caution">
    <text evidence="1">The sequence shown here is derived from an EMBL/GenBank/DDBJ whole genome shotgun (WGS) entry which is preliminary data.</text>
</comment>
<sequence>MQVTSSSWSSAWQGFQRAEQQLSGASRQIAQGAEGVEEGLLALPPAKVQADASLKVLQMAHDRLGTLLDISV</sequence>
<name>A0ABV5ZBC6_9GAMM</name>
<dbReference type="RefSeq" id="WP_027311992.1">
    <property type="nucleotide sequence ID" value="NZ_JAUESS010000003.1"/>
</dbReference>